<dbReference type="EMBL" id="JAQIZT010000010">
    <property type="protein sequence ID" value="KAJ6980928.1"/>
    <property type="molecule type" value="Genomic_DNA"/>
</dbReference>
<dbReference type="Proteomes" id="UP001164929">
    <property type="component" value="Chromosome 10"/>
</dbReference>
<organism evidence="1 2">
    <name type="scientific">Populus alba x Populus x berolinensis</name>
    <dbReference type="NCBI Taxonomy" id="444605"/>
    <lineage>
        <taxon>Eukaryota</taxon>
        <taxon>Viridiplantae</taxon>
        <taxon>Streptophyta</taxon>
        <taxon>Embryophyta</taxon>
        <taxon>Tracheophyta</taxon>
        <taxon>Spermatophyta</taxon>
        <taxon>Magnoliopsida</taxon>
        <taxon>eudicotyledons</taxon>
        <taxon>Gunneridae</taxon>
        <taxon>Pentapetalae</taxon>
        <taxon>rosids</taxon>
        <taxon>fabids</taxon>
        <taxon>Malpighiales</taxon>
        <taxon>Salicaceae</taxon>
        <taxon>Saliceae</taxon>
        <taxon>Populus</taxon>
    </lineage>
</organism>
<sequence>MARTFPRPVLVSCSNPSSKRGNLLARGNRWIIIDKGVKKE</sequence>
<evidence type="ECO:0000313" key="1">
    <source>
        <dbReference type="EMBL" id="KAJ6980928.1"/>
    </source>
</evidence>
<accession>A0AAD6M8G2</accession>
<dbReference type="AlphaFoldDB" id="A0AAD6M8G2"/>
<keyword evidence="2" id="KW-1185">Reference proteome</keyword>
<gene>
    <name evidence="1" type="ORF">NC653_024334</name>
</gene>
<reference evidence="1" key="1">
    <citation type="journal article" date="2023" name="Mol. Ecol. Resour.">
        <title>Chromosome-level genome assembly of a triploid poplar Populus alba 'Berolinensis'.</title>
        <authorList>
            <person name="Chen S."/>
            <person name="Yu Y."/>
            <person name="Wang X."/>
            <person name="Wang S."/>
            <person name="Zhang T."/>
            <person name="Zhou Y."/>
            <person name="He R."/>
            <person name="Meng N."/>
            <person name="Wang Y."/>
            <person name="Liu W."/>
            <person name="Liu Z."/>
            <person name="Liu J."/>
            <person name="Guo Q."/>
            <person name="Huang H."/>
            <person name="Sederoff R.R."/>
            <person name="Wang G."/>
            <person name="Qu G."/>
            <person name="Chen S."/>
        </authorList>
    </citation>
    <scope>NUCLEOTIDE SEQUENCE</scope>
    <source>
        <strain evidence="1">SC-2020</strain>
    </source>
</reference>
<name>A0AAD6M8G2_9ROSI</name>
<protein>
    <submittedName>
        <fullName evidence="1">Uncharacterized protein</fullName>
    </submittedName>
</protein>
<evidence type="ECO:0000313" key="2">
    <source>
        <dbReference type="Proteomes" id="UP001164929"/>
    </source>
</evidence>
<comment type="caution">
    <text evidence="1">The sequence shown here is derived from an EMBL/GenBank/DDBJ whole genome shotgun (WGS) entry which is preliminary data.</text>
</comment>
<proteinExistence type="predicted"/>